<sequence length="125" mass="13244">MTSSDPRARDRRLAGRATVALVLLIAGLTLYPIQTPGSVPGTDKLHHLVAFAALALPLSWAWPRHALLVIVAAALYGGVIELVQPHVGRFGELSDWYADSIGAALGGALGAMLGAWRGRRLTREA</sequence>
<accession>A0A3A8BAM8</accession>
<feature type="transmembrane region" description="Helical" evidence="1">
    <location>
        <begin position="96"/>
        <end position="116"/>
    </location>
</feature>
<dbReference type="AlphaFoldDB" id="A0A3A8BAM8"/>
<evidence type="ECO:0000313" key="3">
    <source>
        <dbReference type="EMBL" id="RKF16254.1"/>
    </source>
</evidence>
<keyword evidence="1" id="KW-0472">Membrane</keyword>
<dbReference type="OrthoDB" id="582407at2"/>
<evidence type="ECO:0000259" key="2">
    <source>
        <dbReference type="Pfam" id="PF04892"/>
    </source>
</evidence>
<keyword evidence="1" id="KW-0812">Transmembrane</keyword>
<evidence type="ECO:0000313" key="4">
    <source>
        <dbReference type="Proteomes" id="UP000281128"/>
    </source>
</evidence>
<evidence type="ECO:0000256" key="1">
    <source>
        <dbReference type="SAM" id="Phobius"/>
    </source>
</evidence>
<organism evidence="3 4">
    <name type="scientific">Roseovarius spongiae</name>
    <dbReference type="NCBI Taxonomy" id="2320272"/>
    <lineage>
        <taxon>Bacteria</taxon>
        <taxon>Pseudomonadati</taxon>
        <taxon>Pseudomonadota</taxon>
        <taxon>Alphaproteobacteria</taxon>
        <taxon>Rhodobacterales</taxon>
        <taxon>Roseobacteraceae</taxon>
        <taxon>Roseovarius</taxon>
    </lineage>
</organism>
<dbReference type="Pfam" id="PF04892">
    <property type="entry name" value="VanZ"/>
    <property type="match status" value="1"/>
</dbReference>
<reference evidence="3 4" key="1">
    <citation type="submission" date="2018-09" db="EMBL/GenBank/DDBJ databases">
        <title>Roseovarius spongiae sp. nov., isolated from a marine sponge.</title>
        <authorList>
            <person name="Zhuang L."/>
            <person name="Luo L."/>
        </authorList>
    </citation>
    <scope>NUCLEOTIDE SEQUENCE [LARGE SCALE GENOMIC DNA]</scope>
    <source>
        <strain evidence="3 4">HN-E21</strain>
    </source>
</reference>
<dbReference type="InterPro" id="IPR006976">
    <property type="entry name" value="VanZ-like"/>
</dbReference>
<feature type="transmembrane region" description="Helical" evidence="1">
    <location>
        <begin position="67"/>
        <end position="84"/>
    </location>
</feature>
<proteinExistence type="predicted"/>
<protein>
    <submittedName>
        <fullName evidence="3">VanZ family protein</fullName>
    </submittedName>
</protein>
<comment type="caution">
    <text evidence="3">The sequence shown here is derived from an EMBL/GenBank/DDBJ whole genome shotgun (WGS) entry which is preliminary data.</text>
</comment>
<gene>
    <name evidence="3" type="ORF">D6850_01430</name>
</gene>
<feature type="transmembrane region" description="Helical" evidence="1">
    <location>
        <begin position="13"/>
        <end position="33"/>
    </location>
</feature>
<feature type="transmembrane region" description="Helical" evidence="1">
    <location>
        <begin position="45"/>
        <end position="62"/>
    </location>
</feature>
<dbReference type="RefSeq" id="WP_121163236.1">
    <property type="nucleotide sequence ID" value="NZ_RAPE01000001.1"/>
</dbReference>
<dbReference type="EMBL" id="RAPE01000001">
    <property type="protein sequence ID" value="RKF16254.1"/>
    <property type="molecule type" value="Genomic_DNA"/>
</dbReference>
<dbReference type="NCBIfam" id="NF037970">
    <property type="entry name" value="vanZ_1"/>
    <property type="match status" value="1"/>
</dbReference>
<dbReference type="Proteomes" id="UP000281128">
    <property type="component" value="Unassembled WGS sequence"/>
</dbReference>
<keyword evidence="4" id="KW-1185">Reference proteome</keyword>
<keyword evidence="1" id="KW-1133">Transmembrane helix</keyword>
<feature type="domain" description="VanZ-like" evidence="2">
    <location>
        <begin position="42"/>
        <end position="109"/>
    </location>
</feature>
<name>A0A3A8BAM8_9RHOB</name>